<comment type="caution">
    <text evidence="6">The sequence shown here is derived from an EMBL/GenBank/DDBJ whole genome shotgun (WGS) entry which is preliminary data.</text>
</comment>
<name>A0A933SA41_UNCEI</name>
<dbReference type="EC" id="2.1.1.-" evidence="6"/>
<reference evidence="6" key="1">
    <citation type="submission" date="2020-07" db="EMBL/GenBank/DDBJ databases">
        <title>Huge and variable diversity of episymbiotic CPR bacteria and DPANN archaea in groundwater ecosystems.</title>
        <authorList>
            <person name="He C.Y."/>
            <person name="Keren R."/>
            <person name="Whittaker M."/>
            <person name="Farag I.F."/>
            <person name="Doudna J."/>
            <person name="Cate J.H.D."/>
            <person name="Banfield J.F."/>
        </authorList>
    </citation>
    <scope>NUCLEOTIDE SEQUENCE</scope>
    <source>
        <strain evidence="6">NC_groundwater_1813_Pr3_B-0.1um_71_17</strain>
    </source>
</reference>
<dbReference type="InterPro" id="IPR029063">
    <property type="entry name" value="SAM-dependent_MTases_sf"/>
</dbReference>
<dbReference type="PROSITE" id="PS51608">
    <property type="entry name" value="SAM_MT_UBIE"/>
    <property type="match status" value="1"/>
</dbReference>
<feature type="transmembrane region" description="Helical" evidence="5">
    <location>
        <begin position="276"/>
        <end position="302"/>
    </location>
</feature>
<dbReference type="Gene3D" id="3.40.50.150">
    <property type="entry name" value="Vaccinia Virus protein VP39"/>
    <property type="match status" value="1"/>
</dbReference>
<accession>A0A933SA41</accession>
<dbReference type="Pfam" id="PF01209">
    <property type="entry name" value="Ubie_methyltran"/>
    <property type="match status" value="1"/>
</dbReference>
<dbReference type="InterPro" id="IPR004033">
    <property type="entry name" value="UbiE/COQ5_MeTrFase"/>
</dbReference>
<keyword evidence="5" id="KW-1133">Transmembrane helix</keyword>
<dbReference type="Proteomes" id="UP000696931">
    <property type="component" value="Unassembled WGS sequence"/>
</dbReference>
<keyword evidence="5" id="KW-0812">Transmembrane</keyword>
<keyword evidence="6" id="KW-0830">Ubiquinone</keyword>
<proteinExistence type="predicted"/>
<dbReference type="AlphaFoldDB" id="A0A933SA41"/>
<feature type="transmembrane region" description="Helical" evidence="5">
    <location>
        <begin position="314"/>
        <end position="336"/>
    </location>
</feature>
<dbReference type="SUPFAM" id="SSF53335">
    <property type="entry name" value="S-adenosyl-L-methionine-dependent methyltransferases"/>
    <property type="match status" value="1"/>
</dbReference>
<dbReference type="GO" id="GO:0042181">
    <property type="term" value="P:ketone biosynthetic process"/>
    <property type="evidence" value="ECO:0007669"/>
    <property type="project" value="UniProtKB-ARBA"/>
</dbReference>
<dbReference type="PANTHER" id="PTHR43591:SF24">
    <property type="entry name" value="2-METHOXY-6-POLYPRENYL-1,4-BENZOQUINOL METHYLASE, MITOCHONDRIAL"/>
    <property type="match status" value="1"/>
</dbReference>
<keyword evidence="5" id="KW-0472">Membrane</keyword>
<evidence type="ECO:0000256" key="5">
    <source>
        <dbReference type="SAM" id="Phobius"/>
    </source>
</evidence>
<dbReference type="GO" id="GO:0032259">
    <property type="term" value="P:methylation"/>
    <property type="evidence" value="ECO:0007669"/>
    <property type="project" value="UniProtKB-KW"/>
</dbReference>
<keyword evidence="1 6" id="KW-0489">Methyltransferase</keyword>
<sequence length="349" mass="37718">MSQDLQPRFEPHAAGEMASMFDDVSGRYDFLNRVMTLGQDGAWREAMWRAVPEDAHVVLDLCTGSGVSLPGLRRPGRVVLGMDVSFQMLEVAQAQYGTSGWAPRIACSDAFRLPLRDGSLDAITIAFGVRNLRPRPAALAELARVLRPGGTLVVLEASAPAPGALHPFHAFWVRHMIPLFGRLSPDPSAYRYLSASIFEFGHGPEFVRDMAAQGFTLVREKAFLLGATRLWVARRGGAVGQNHAADSQAVRNARGESGENPQSPRGAPAVADEARAWLGVQALTSGALTAALGYAVYTWLNFRALLPLTEIQRFALWTLLIAGLVLFGARTVWLGLRFAAAGKGSDRVG</sequence>
<dbReference type="GO" id="GO:0008168">
    <property type="term" value="F:methyltransferase activity"/>
    <property type="evidence" value="ECO:0007669"/>
    <property type="project" value="UniProtKB-KW"/>
</dbReference>
<evidence type="ECO:0000256" key="4">
    <source>
        <dbReference type="SAM" id="MobiDB-lite"/>
    </source>
</evidence>
<feature type="region of interest" description="Disordered" evidence="4">
    <location>
        <begin position="242"/>
        <end position="267"/>
    </location>
</feature>
<evidence type="ECO:0000256" key="2">
    <source>
        <dbReference type="ARBA" id="ARBA00022679"/>
    </source>
</evidence>
<evidence type="ECO:0000256" key="1">
    <source>
        <dbReference type="ARBA" id="ARBA00022603"/>
    </source>
</evidence>
<dbReference type="PANTHER" id="PTHR43591">
    <property type="entry name" value="METHYLTRANSFERASE"/>
    <property type="match status" value="1"/>
</dbReference>
<keyword evidence="3" id="KW-0949">S-adenosyl-L-methionine</keyword>
<dbReference type="EMBL" id="JACRIW010000034">
    <property type="protein sequence ID" value="MBI5168766.1"/>
    <property type="molecule type" value="Genomic_DNA"/>
</dbReference>
<evidence type="ECO:0000313" key="6">
    <source>
        <dbReference type="EMBL" id="MBI5168766.1"/>
    </source>
</evidence>
<evidence type="ECO:0000313" key="7">
    <source>
        <dbReference type="Proteomes" id="UP000696931"/>
    </source>
</evidence>
<dbReference type="CDD" id="cd02440">
    <property type="entry name" value="AdoMet_MTases"/>
    <property type="match status" value="1"/>
</dbReference>
<gene>
    <name evidence="6" type="ORF">HZA61_04675</name>
</gene>
<evidence type="ECO:0000256" key="3">
    <source>
        <dbReference type="ARBA" id="ARBA00022691"/>
    </source>
</evidence>
<dbReference type="PROSITE" id="PS01184">
    <property type="entry name" value="UBIE_2"/>
    <property type="match status" value="1"/>
</dbReference>
<protein>
    <submittedName>
        <fullName evidence="6">Ubiquinone/menaquinone biosynthesis methyltransferase</fullName>
        <ecNumber evidence="6">2.1.1.-</ecNumber>
    </submittedName>
</protein>
<organism evidence="6 7">
    <name type="scientific">Eiseniibacteriota bacterium</name>
    <dbReference type="NCBI Taxonomy" id="2212470"/>
    <lineage>
        <taxon>Bacteria</taxon>
        <taxon>Candidatus Eiseniibacteriota</taxon>
    </lineage>
</organism>
<dbReference type="NCBIfam" id="TIGR01934">
    <property type="entry name" value="MenG_MenH_UbiE"/>
    <property type="match status" value="1"/>
</dbReference>
<dbReference type="InterPro" id="IPR023576">
    <property type="entry name" value="UbiE/COQ5_MeTrFase_CS"/>
</dbReference>
<keyword evidence="2 6" id="KW-0808">Transferase</keyword>